<feature type="compositionally biased region" description="Polar residues" evidence="1">
    <location>
        <begin position="486"/>
        <end position="509"/>
    </location>
</feature>
<feature type="non-terminal residue" evidence="2">
    <location>
        <position position="1"/>
    </location>
</feature>
<sequence length="831" mass="95770">EEVKSNRRDARQRRRQREQQLIREREQEQERSRIIEREQVRQKERELMRSKERKKENIMKYQLGVSLSTLDIDGRKRIQPKGRSELAISDIQIKKEDSLPTDYFYTQRIRTVDQNKETNVIEVKQQPKKIQNTNKPTSMLKFFSLKNEQNLDNDIENNEDEDEGDLFQKLNQEKSPKQIDSNKIVRDLTKFDDVKTTGEEYRTVLTVALSEINTNTSDYNQNKLIIERENNNEQQNEEVIEKLDQISDENKQTLNKEDDIVAVNNQQSSDNARKSSLHDKSEKYNHSPLSKSSLPIIEADPQIPPQQPKEELSQLIHITENTLIRSDLLSSSFNMLQLPRNAQSQSPYTTIGTKTSSNEDHSSHTLLSTPLSTQTAEAQSLLLKNKRRKSKEKKKISSKLGTYHTKFAIPPHPPKQKHSRYHNRRNPQSIASDHHFNVFQGRTRANSEWIPGQQMVSSYSTSLIVQAKPQNQNQNQNQNQDHTQSEYKNQQDMSVMSSSAGVFSYQSTKSDQDHNKQKPDSNTLQHEDQNESNLTKQSSQDSPDQQSKNNSDVFKQKFSYYFDSRSTYTGANEALMQDVEDADSQFSIDSAVSMPESNQQRNQFMFRVDPEFTDNSIAKYDWLVSFPKRMKSISHYTPIIEKKSSRLKKETGQMSESQLKKMSQNTQAPQTDEVIIQHSSQQSSISSPSLDNLLLNKYSKPMNSALSDHEGPSVFDDYFHSDGADEQKDKNSQRKNSKRLSVQSLSSGGKSTSTSQQTQSDGLQERSKNDIHIEKMRSKKPQIDIKIDSTMNKSNIVEGISSNNTVDKQSRLDQSKEKQSNSPRSYFSEVI</sequence>
<feature type="compositionally biased region" description="Basic and acidic residues" evidence="1">
    <location>
        <begin position="271"/>
        <end position="285"/>
    </location>
</feature>
<feature type="compositionally biased region" description="Polar residues" evidence="1">
    <location>
        <begin position="340"/>
        <end position="356"/>
    </location>
</feature>
<feature type="region of interest" description="Disordered" evidence="1">
    <location>
        <begin position="252"/>
        <end position="293"/>
    </location>
</feature>
<feature type="compositionally biased region" description="Low complexity" evidence="1">
    <location>
        <begin position="470"/>
        <end position="480"/>
    </location>
</feature>
<organism evidence="2 3">
    <name type="scientific">Streblomastix strix</name>
    <dbReference type="NCBI Taxonomy" id="222440"/>
    <lineage>
        <taxon>Eukaryota</taxon>
        <taxon>Metamonada</taxon>
        <taxon>Preaxostyla</taxon>
        <taxon>Oxymonadida</taxon>
        <taxon>Streblomastigidae</taxon>
        <taxon>Streblomastix</taxon>
    </lineage>
</organism>
<feature type="compositionally biased region" description="Basic and acidic residues" evidence="1">
    <location>
        <begin position="510"/>
        <end position="529"/>
    </location>
</feature>
<feature type="compositionally biased region" description="Basic and acidic residues" evidence="1">
    <location>
        <begin position="763"/>
        <end position="781"/>
    </location>
</feature>
<dbReference type="EMBL" id="SNRW01016952">
    <property type="protein sequence ID" value="KAA6368832.1"/>
    <property type="molecule type" value="Genomic_DNA"/>
</dbReference>
<feature type="compositionally biased region" description="Polar residues" evidence="1">
    <location>
        <begin position="652"/>
        <end position="670"/>
    </location>
</feature>
<proteinExistence type="predicted"/>
<feature type="compositionally biased region" description="Basic and acidic residues" evidence="1">
    <location>
        <begin position="17"/>
        <end position="31"/>
    </location>
</feature>
<feature type="region of interest" description="Disordered" evidence="1">
    <location>
        <begin position="470"/>
        <end position="552"/>
    </location>
</feature>
<name>A0A5J4UG50_9EUKA</name>
<feature type="region of interest" description="Disordered" evidence="1">
    <location>
        <begin position="796"/>
        <end position="831"/>
    </location>
</feature>
<reference evidence="2 3" key="1">
    <citation type="submission" date="2019-03" db="EMBL/GenBank/DDBJ databases">
        <title>Single cell metagenomics reveals metabolic interactions within the superorganism composed of flagellate Streblomastix strix and complex community of Bacteroidetes bacteria on its surface.</title>
        <authorList>
            <person name="Treitli S.C."/>
            <person name="Kolisko M."/>
            <person name="Husnik F."/>
            <person name="Keeling P."/>
            <person name="Hampl V."/>
        </authorList>
    </citation>
    <scope>NUCLEOTIDE SEQUENCE [LARGE SCALE GENOMIC DNA]</scope>
    <source>
        <strain evidence="2">ST1C</strain>
    </source>
</reference>
<feature type="compositionally biased region" description="Basic and acidic residues" evidence="1">
    <location>
        <begin position="707"/>
        <end position="732"/>
    </location>
</feature>
<feature type="compositionally biased region" description="Basic and acidic residues" evidence="1">
    <location>
        <begin position="808"/>
        <end position="819"/>
    </location>
</feature>
<feature type="region of interest" description="Disordered" evidence="1">
    <location>
        <begin position="704"/>
        <end position="781"/>
    </location>
</feature>
<feature type="region of interest" description="Disordered" evidence="1">
    <location>
        <begin position="1"/>
        <end position="31"/>
    </location>
</feature>
<evidence type="ECO:0000313" key="2">
    <source>
        <dbReference type="EMBL" id="KAA6368832.1"/>
    </source>
</evidence>
<feature type="compositionally biased region" description="Polar residues" evidence="1">
    <location>
        <begin position="796"/>
        <end position="807"/>
    </location>
</feature>
<comment type="caution">
    <text evidence="2">The sequence shown here is derived from an EMBL/GenBank/DDBJ whole genome shotgun (WGS) entry which is preliminary data.</text>
</comment>
<feature type="compositionally biased region" description="Low complexity" evidence="1">
    <location>
        <begin position="364"/>
        <end position="383"/>
    </location>
</feature>
<feature type="compositionally biased region" description="Basic residues" evidence="1">
    <location>
        <begin position="414"/>
        <end position="425"/>
    </location>
</feature>
<gene>
    <name evidence="2" type="ORF">EZS28_035641</name>
</gene>
<feature type="region of interest" description="Disordered" evidence="1">
    <location>
        <begin position="644"/>
        <end position="670"/>
    </location>
</feature>
<feature type="non-terminal residue" evidence="2">
    <location>
        <position position="831"/>
    </location>
</feature>
<accession>A0A5J4UG50</accession>
<feature type="compositionally biased region" description="Low complexity" evidence="1">
    <location>
        <begin position="740"/>
        <end position="762"/>
    </location>
</feature>
<feature type="region of interest" description="Disordered" evidence="1">
    <location>
        <begin position="340"/>
        <end position="432"/>
    </location>
</feature>
<evidence type="ECO:0000256" key="1">
    <source>
        <dbReference type="SAM" id="MobiDB-lite"/>
    </source>
</evidence>
<evidence type="ECO:0000313" key="3">
    <source>
        <dbReference type="Proteomes" id="UP000324800"/>
    </source>
</evidence>
<feature type="compositionally biased region" description="Basic residues" evidence="1">
    <location>
        <begin position="384"/>
        <end position="397"/>
    </location>
</feature>
<dbReference type="Proteomes" id="UP000324800">
    <property type="component" value="Unassembled WGS sequence"/>
</dbReference>
<protein>
    <submittedName>
        <fullName evidence="2">Uncharacterized protein</fullName>
    </submittedName>
</protein>
<feature type="compositionally biased region" description="Low complexity" evidence="1">
    <location>
        <begin position="536"/>
        <end position="552"/>
    </location>
</feature>
<dbReference type="AlphaFoldDB" id="A0A5J4UG50"/>